<dbReference type="EMBL" id="CP013023">
    <property type="protein sequence ID" value="ANF94602.1"/>
    <property type="molecule type" value="Genomic_DNA"/>
</dbReference>
<feature type="domain" description="Protein kinase" evidence="3">
    <location>
        <begin position="123"/>
        <end position="491"/>
    </location>
</feature>
<evidence type="ECO:0000313" key="5">
    <source>
        <dbReference type="Proteomes" id="UP000078148"/>
    </source>
</evidence>
<keyword evidence="2" id="KW-0472">Membrane</keyword>
<proteinExistence type="inferred from homology"/>
<keyword evidence="2" id="KW-1133">Transmembrane helix</keyword>
<dbReference type="PROSITE" id="PS50011">
    <property type="entry name" value="PROTEIN_KINASE_DOM"/>
    <property type="match status" value="1"/>
</dbReference>
<dbReference type="PANTHER" id="PTHR10566">
    <property type="entry name" value="CHAPERONE-ACTIVITY OF BC1 COMPLEX CABC1 -RELATED"/>
    <property type="match status" value="1"/>
</dbReference>
<protein>
    <submittedName>
        <fullName evidence="4">ABC transporter</fullName>
    </submittedName>
</protein>
<dbReference type="CDD" id="cd05121">
    <property type="entry name" value="ABC1_ADCK3-like"/>
    <property type="match status" value="1"/>
</dbReference>
<dbReference type="OrthoDB" id="9795390at2"/>
<dbReference type="Proteomes" id="UP000078148">
    <property type="component" value="Chromosome"/>
</dbReference>
<keyword evidence="2" id="KW-0812">Transmembrane</keyword>
<dbReference type="KEGG" id="pbv:AR543_00175"/>
<name>A0A172ZB57_9BACL</name>
<dbReference type="STRING" id="1616788.AR543_00175"/>
<dbReference type="PANTHER" id="PTHR10566:SF113">
    <property type="entry name" value="PROTEIN ACTIVITY OF BC1 COMPLEX KINASE 7, CHLOROPLASTIC"/>
    <property type="match status" value="1"/>
</dbReference>
<dbReference type="Pfam" id="PF03109">
    <property type="entry name" value="ABC1"/>
    <property type="match status" value="1"/>
</dbReference>
<evidence type="ECO:0000259" key="3">
    <source>
        <dbReference type="PROSITE" id="PS50011"/>
    </source>
</evidence>
<dbReference type="GO" id="GO:0005524">
    <property type="term" value="F:ATP binding"/>
    <property type="evidence" value="ECO:0007669"/>
    <property type="project" value="InterPro"/>
</dbReference>
<dbReference type="SUPFAM" id="SSF56112">
    <property type="entry name" value="Protein kinase-like (PK-like)"/>
    <property type="match status" value="1"/>
</dbReference>
<reference evidence="5" key="1">
    <citation type="submission" date="2015-10" db="EMBL/GenBank/DDBJ databases">
        <title>Genome of Paenibacillus bovis sp. nov.</title>
        <authorList>
            <person name="Wu Z."/>
            <person name="Gao C."/>
            <person name="Liu Z."/>
            <person name="Zheng H."/>
        </authorList>
    </citation>
    <scope>NUCLEOTIDE SEQUENCE [LARGE SCALE GENOMIC DNA]</scope>
    <source>
        <strain evidence="5">BD3526</strain>
    </source>
</reference>
<gene>
    <name evidence="4" type="ORF">AR543_00175</name>
</gene>
<reference evidence="4 5" key="2">
    <citation type="journal article" date="2016" name="Int. J. Syst. Evol. Microbiol.">
        <title>Paenibacillus bovis sp. nov., isolated from raw yak (Bos grunniens) milk.</title>
        <authorList>
            <person name="Gao C."/>
            <person name="Han J."/>
            <person name="Liu Z."/>
            <person name="Xu X."/>
            <person name="Hang F."/>
            <person name="Wu Z."/>
        </authorList>
    </citation>
    <scope>NUCLEOTIDE SEQUENCE [LARGE SCALE GENOMIC DNA]</scope>
    <source>
        <strain evidence="4 5">BD3526</strain>
    </source>
</reference>
<comment type="similarity">
    <text evidence="1">Belongs to the protein kinase superfamily. ADCK protein kinase family.</text>
</comment>
<dbReference type="InterPro" id="IPR004147">
    <property type="entry name" value="ABC1_dom"/>
</dbReference>
<keyword evidence="5" id="KW-1185">Reference proteome</keyword>
<accession>A0A172ZB57</accession>
<evidence type="ECO:0000256" key="2">
    <source>
        <dbReference type="SAM" id="Phobius"/>
    </source>
</evidence>
<dbReference type="RefSeq" id="WP_060530726.1">
    <property type="nucleotide sequence ID" value="NZ_CP013023.1"/>
</dbReference>
<evidence type="ECO:0000313" key="4">
    <source>
        <dbReference type="EMBL" id="ANF94602.1"/>
    </source>
</evidence>
<dbReference type="AlphaFoldDB" id="A0A172ZB57"/>
<dbReference type="InterPro" id="IPR011009">
    <property type="entry name" value="Kinase-like_dom_sf"/>
</dbReference>
<evidence type="ECO:0000256" key="1">
    <source>
        <dbReference type="ARBA" id="ARBA00009670"/>
    </source>
</evidence>
<organism evidence="4 5">
    <name type="scientific">Paenibacillus bovis</name>
    <dbReference type="NCBI Taxonomy" id="1616788"/>
    <lineage>
        <taxon>Bacteria</taxon>
        <taxon>Bacillati</taxon>
        <taxon>Bacillota</taxon>
        <taxon>Bacilli</taxon>
        <taxon>Bacillales</taxon>
        <taxon>Paenibacillaceae</taxon>
        <taxon>Paenibacillus</taxon>
    </lineage>
</organism>
<feature type="transmembrane region" description="Helical" evidence="2">
    <location>
        <begin position="497"/>
        <end position="519"/>
    </location>
</feature>
<feature type="transmembrane region" description="Helical" evidence="2">
    <location>
        <begin position="525"/>
        <end position="551"/>
    </location>
</feature>
<dbReference type="InterPro" id="IPR050154">
    <property type="entry name" value="UbiB_kinase"/>
</dbReference>
<dbReference type="InterPro" id="IPR000719">
    <property type="entry name" value="Prot_kinase_dom"/>
</dbReference>
<dbReference type="GO" id="GO:0004672">
    <property type="term" value="F:protein kinase activity"/>
    <property type="evidence" value="ECO:0007669"/>
    <property type="project" value="InterPro"/>
</dbReference>
<sequence length="556" mass="63161">MSLHIRHAGRYREIAMALMRHGFGYMVEEMGLHRMLAIPLKLARRDVHGIRTLAERIRLVLEELGPTFVKLGQLASTRSDLLPENVINELVKLQDQVPPFPGEEARQIIELELGIELNEMLESFQEQPVAAASIGQVHLGKLHTGELVAIKVQRPGVSRIVQRDLEILQDLISLAKRHLEWVAQYNVEEIIEEFSKSMREELDYNIEGRNMERIGQNFEKDRNIHIPKTYWNYTSARVLTMEYVDGIHMGRPDEIVDQGLKLSEVAQRLVDSMLQQIFIDGFFHADPHPGNLLALRDGRIAYLDFGMMGRLSSDTKNGMAGFVIALLRKNTDSMVRAVMRLGFVPEDINMSALRNELERLREKYYDVPFSQIDLGEALNEMFAIIRQYKIDIPTDLALLGKALITLEGVIERLDPSLSILNMAEPFGRRLLSERYSPSKIRQRITDGAFQAVEILTDLPRQASELSRVIRSGKLKVEVSVPELGELLHKMDQISNRLAFSIVLLAFSIIMVGLIIGSSLRDNTPILWGLPVVEIGFAIATLMVVWLLVVIFRSGRF</sequence>